<keyword evidence="11" id="KW-1185">Reference proteome</keyword>
<feature type="transmembrane region" description="Helical" evidence="8">
    <location>
        <begin position="277"/>
        <end position="298"/>
    </location>
</feature>
<comment type="subcellular location">
    <subcellularLocation>
        <location evidence="1">Cell membrane</location>
        <topology evidence="1">Multi-pass membrane protein</topology>
    </subcellularLocation>
</comment>
<dbReference type="PANTHER" id="PTHR43271:SF1">
    <property type="entry name" value="INNER MEMBRANE TRANSPORT PROTEIN YNFM"/>
    <property type="match status" value="1"/>
</dbReference>
<name>A0ABT9PID0_9ACTO</name>
<evidence type="ECO:0000256" key="4">
    <source>
        <dbReference type="ARBA" id="ARBA00022475"/>
    </source>
</evidence>
<evidence type="ECO:0000256" key="5">
    <source>
        <dbReference type="ARBA" id="ARBA00022692"/>
    </source>
</evidence>
<feature type="transmembrane region" description="Helical" evidence="8">
    <location>
        <begin position="81"/>
        <end position="104"/>
    </location>
</feature>
<evidence type="ECO:0000313" key="11">
    <source>
        <dbReference type="Proteomes" id="UP001230145"/>
    </source>
</evidence>
<feature type="transmembrane region" description="Helical" evidence="8">
    <location>
        <begin position="52"/>
        <end position="72"/>
    </location>
</feature>
<dbReference type="EMBL" id="JAUSQL010000001">
    <property type="protein sequence ID" value="MDP9832459.1"/>
    <property type="molecule type" value="Genomic_DNA"/>
</dbReference>
<feature type="transmembrane region" description="Helical" evidence="8">
    <location>
        <begin position="110"/>
        <end position="128"/>
    </location>
</feature>
<keyword evidence="5 8" id="KW-0812">Transmembrane</keyword>
<dbReference type="InterPro" id="IPR011701">
    <property type="entry name" value="MFS"/>
</dbReference>
<evidence type="ECO:0000259" key="9">
    <source>
        <dbReference type="PROSITE" id="PS50850"/>
    </source>
</evidence>
<dbReference type="PROSITE" id="PS50850">
    <property type="entry name" value="MFS"/>
    <property type="match status" value="1"/>
</dbReference>
<dbReference type="SUPFAM" id="SSF103473">
    <property type="entry name" value="MFS general substrate transporter"/>
    <property type="match status" value="1"/>
</dbReference>
<evidence type="ECO:0000256" key="3">
    <source>
        <dbReference type="ARBA" id="ARBA00022448"/>
    </source>
</evidence>
<proteinExistence type="inferred from homology"/>
<keyword evidence="6 8" id="KW-1133">Transmembrane helix</keyword>
<dbReference type="PANTHER" id="PTHR43271">
    <property type="entry name" value="BLL2771 PROTEIN"/>
    <property type="match status" value="1"/>
</dbReference>
<dbReference type="Proteomes" id="UP001230145">
    <property type="component" value="Unassembled WGS sequence"/>
</dbReference>
<feature type="transmembrane region" description="Helical" evidence="8">
    <location>
        <begin position="170"/>
        <end position="190"/>
    </location>
</feature>
<comment type="similarity">
    <text evidence="2">Belongs to the major facilitator superfamily.</text>
</comment>
<protein>
    <submittedName>
        <fullName evidence="10">MFS family arabinose efflux permease</fullName>
    </submittedName>
</protein>
<keyword evidence="7 8" id="KW-0472">Membrane</keyword>
<dbReference type="Pfam" id="PF07690">
    <property type="entry name" value="MFS_1"/>
    <property type="match status" value="1"/>
</dbReference>
<evidence type="ECO:0000256" key="1">
    <source>
        <dbReference type="ARBA" id="ARBA00004651"/>
    </source>
</evidence>
<evidence type="ECO:0000313" key="10">
    <source>
        <dbReference type="EMBL" id="MDP9832459.1"/>
    </source>
</evidence>
<feature type="transmembrane region" description="Helical" evidence="8">
    <location>
        <begin position="366"/>
        <end position="385"/>
    </location>
</feature>
<feature type="transmembrane region" description="Helical" evidence="8">
    <location>
        <begin position="245"/>
        <end position="265"/>
    </location>
</feature>
<feature type="transmembrane region" description="Helical" evidence="8">
    <location>
        <begin position="343"/>
        <end position="360"/>
    </location>
</feature>
<sequence length="394" mass="40706">MGQLVSRGTSDYGRALGALFCIGIGAYALTYAPQPLLRVIGEEYGVGASQSALLLSAATFGLATSVLIWGAITSRVSERRVIIGGLAAAVLVSLIIPFTHSWGIIVVQRVVQGIALAAPFTAALAWVGRHVELASVAQVSGLYIAGTTVGGMTGRLLSGFVNEMTGDWRMGLAAVSLLSAIMGGLAHLLLPATEGGTGGGEQPPPRPELPWYKRQRLVAYLFSLVGMGTFVGLYNVVVYRVSEPPLSMGTSVTSLLFLGYLAGTFTSARAGRLIASIGVRGAMIVGTVTMAVGVALLIPPSAYTLWPGLFILCGGFFAMHSIQSGRATSLHPKPGIGSGLYLTYYYAGSSLGGIGFGLAWDLGHWPAAMGLAFSALGVLAVLALLTSNGQPASR</sequence>
<dbReference type="RefSeq" id="WP_307634806.1">
    <property type="nucleotide sequence ID" value="NZ_CP133407.1"/>
</dbReference>
<evidence type="ECO:0000256" key="8">
    <source>
        <dbReference type="SAM" id="Phobius"/>
    </source>
</evidence>
<evidence type="ECO:0000256" key="6">
    <source>
        <dbReference type="ARBA" id="ARBA00022989"/>
    </source>
</evidence>
<evidence type="ECO:0000256" key="2">
    <source>
        <dbReference type="ARBA" id="ARBA00008335"/>
    </source>
</evidence>
<feature type="transmembrane region" description="Helical" evidence="8">
    <location>
        <begin position="304"/>
        <end position="322"/>
    </location>
</feature>
<keyword evidence="4" id="KW-1003">Cell membrane</keyword>
<dbReference type="CDD" id="cd17324">
    <property type="entry name" value="MFS_NepI_like"/>
    <property type="match status" value="1"/>
</dbReference>
<gene>
    <name evidence="10" type="ORF">J2S45_001138</name>
</gene>
<accession>A0ABT9PID0</accession>
<organism evidence="10 11">
    <name type="scientific">Trueperella abortisuis</name>
    <dbReference type="NCBI Taxonomy" id="445930"/>
    <lineage>
        <taxon>Bacteria</taxon>
        <taxon>Bacillati</taxon>
        <taxon>Actinomycetota</taxon>
        <taxon>Actinomycetes</taxon>
        <taxon>Actinomycetales</taxon>
        <taxon>Actinomycetaceae</taxon>
        <taxon>Trueperella</taxon>
    </lineage>
</organism>
<evidence type="ECO:0000256" key="7">
    <source>
        <dbReference type="ARBA" id="ARBA00023136"/>
    </source>
</evidence>
<feature type="transmembrane region" description="Helical" evidence="8">
    <location>
        <begin position="217"/>
        <end position="239"/>
    </location>
</feature>
<keyword evidence="3" id="KW-0813">Transport</keyword>
<feature type="transmembrane region" description="Helical" evidence="8">
    <location>
        <begin position="140"/>
        <end position="158"/>
    </location>
</feature>
<feature type="transmembrane region" description="Helical" evidence="8">
    <location>
        <begin position="12"/>
        <end position="32"/>
    </location>
</feature>
<dbReference type="Gene3D" id="1.20.1250.20">
    <property type="entry name" value="MFS general substrate transporter like domains"/>
    <property type="match status" value="1"/>
</dbReference>
<feature type="domain" description="Major facilitator superfamily (MFS) profile" evidence="9">
    <location>
        <begin position="1"/>
        <end position="394"/>
    </location>
</feature>
<comment type="caution">
    <text evidence="10">The sequence shown here is derived from an EMBL/GenBank/DDBJ whole genome shotgun (WGS) entry which is preliminary data.</text>
</comment>
<dbReference type="InterPro" id="IPR036259">
    <property type="entry name" value="MFS_trans_sf"/>
</dbReference>
<reference evidence="10 11" key="1">
    <citation type="submission" date="2023-07" db="EMBL/GenBank/DDBJ databases">
        <title>Sequencing the genomes of 1000 actinobacteria strains.</title>
        <authorList>
            <person name="Klenk H.-P."/>
        </authorList>
    </citation>
    <scope>NUCLEOTIDE SEQUENCE [LARGE SCALE GENOMIC DNA]</scope>
    <source>
        <strain evidence="10 11">DSM 19515</strain>
    </source>
</reference>
<dbReference type="InterPro" id="IPR020846">
    <property type="entry name" value="MFS_dom"/>
</dbReference>